<organism evidence="1 2">
    <name type="scientific">Streblomastix strix</name>
    <dbReference type="NCBI Taxonomy" id="222440"/>
    <lineage>
        <taxon>Eukaryota</taxon>
        <taxon>Metamonada</taxon>
        <taxon>Preaxostyla</taxon>
        <taxon>Oxymonadida</taxon>
        <taxon>Streblomastigidae</taxon>
        <taxon>Streblomastix</taxon>
    </lineage>
</organism>
<evidence type="ECO:0000313" key="1">
    <source>
        <dbReference type="EMBL" id="KAA6370359.1"/>
    </source>
</evidence>
<dbReference type="EMBL" id="SNRW01015466">
    <property type="protein sequence ID" value="KAA6370359.1"/>
    <property type="molecule type" value="Genomic_DNA"/>
</dbReference>
<comment type="caution">
    <text evidence="1">The sequence shown here is derived from an EMBL/GenBank/DDBJ whole genome shotgun (WGS) entry which is preliminary data.</text>
</comment>
<name>A0A5J4UIE9_9EUKA</name>
<accession>A0A5J4UIE9</accession>
<sequence length="148" mass="17511">MEESLDDRLRYYHDRFPSSLAFLDWKNKAYSLEQRELEYIVEKITNDCAQLLQDRQQKHLTQSSNTLPIPVVVPDMRRLRGDREICLRAASEVKFPEPPLVEADLYLQEKTTIDLAKVQLSCKMGALLFWQYQYATSFPFFCYAYRSN</sequence>
<evidence type="ECO:0000313" key="2">
    <source>
        <dbReference type="Proteomes" id="UP000324800"/>
    </source>
</evidence>
<protein>
    <submittedName>
        <fullName evidence="1">Uncharacterized protein</fullName>
    </submittedName>
</protein>
<dbReference type="Proteomes" id="UP000324800">
    <property type="component" value="Unassembled WGS sequence"/>
</dbReference>
<proteinExistence type="predicted"/>
<gene>
    <name evidence="1" type="ORF">EZS28_034114</name>
</gene>
<dbReference type="AlphaFoldDB" id="A0A5J4UIE9"/>
<reference evidence="1 2" key="1">
    <citation type="submission" date="2019-03" db="EMBL/GenBank/DDBJ databases">
        <title>Single cell metagenomics reveals metabolic interactions within the superorganism composed of flagellate Streblomastix strix and complex community of Bacteroidetes bacteria on its surface.</title>
        <authorList>
            <person name="Treitli S.C."/>
            <person name="Kolisko M."/>
            <person name="Husnik F."/>
            <person name="Keeling P."/>
            <person name="Hampl V."/>
        </authorList>
    </citation>
    <scope>NUCLEOTIDE SEQUENCE [LARGE SCALE GENOMIC DNA]</scope>
    <source>
        <strain evidence="1">ST1C</strain>
    </source>
</reference>